<dbReference type="EMBL" id="CP005587">
    <property type="protein sequence ID" value="AGK57830.1"/>
    <property type="molecule type" value="Genomic_DNA"/>
</dbReference>
<evidence type="ECO:0000313" key="2">
    <source>
        <dbReference type="Proteomes" id="UP000005952"/>
    </source>
</evidence>
<sequence length="211" mass="23843">MLMQESVSQALYSYWNSLRGDRVAPKRFEIEPSCISASLPDTFILERIAPSALRFRLAGTRICEAFGIDFRGVNLFRLFDDADVRILERQIAMSASDGAVCVFRIKAGNANGFSADFELLILPLTHTRNTIDRFLGALTPMNRPDWLGTVVLTQRKLISHEIVWPNGIPLPAEIPQNRPPIMPAIREARIVRSNRRQFRVYEGGLGRSDNE</sequence>
<dbReference type="InterPro" id="IPR009922">
    <property type="entry name" value="DUF1457"/>
</dbReference>
<name>N0BCI2_9HYPH</name>
<dbReference type="STRING" id="670307.HYPDE_30778"/>
<dbReference type="AlphaFoldDB" id="N0BCI2"/>
<organism evidence="1 2">
    <name type="scientific">Hyphomicrobium denitrificans 1NES1</name>
    <dbReference type="NCBI Taxonomy" id="670307"/>
    <lineage>
        <taxon>Bacteria</taxon>
        <taxon>Pseudomonadati</taxon>
        <taxon>Pseudomonadota</taxon>
        <taxon>Alphaproteobacteria</taxon>
        <taxon>Hyphomicrobiales</taxon>
        <taxon>Hyphomicrobiaceae</taxon>
        <taxon>Hyphomicrobium</taxon>
    </lineage>
</organism>
<dbReference type="eggNOG" id="COG5388">
    <property type="taxonomic scope" value="Bacteria"/>
</dbReference>
<keyword evidence="2" id="KW-1185">Reference proteome</keyword>
<dbReference type="PIRSF" id="PIRSF031878">
    <property type="entry name" value="UCP031878"/>
    <property type="match status" value="1"/>
</dbReference>
<evidence type="ECO:0000313" key="1">
    <source>
        <dbReference type="EMBL" id="AGK57830.1"/>
    </source>
</evidence>
<dbReference type="Proteomes" id="UP000005952">
    <property type="component" value="Chromosome"/>
</dbReference>
<accession>N0BCI2</accession>
<dbReference type="OrthoDB" id="8480244at2"/>
<dbReference type="RefSeq" id="WP_015597863.1">
    <property type="nucleotide sequence ID" value="NC_021172.1"/>
</dbReference>
<dbReference type="HOGENOM" id="CLU_097079_1_0_5"/>
<gene>
    <name evidence="1" type="ORF">HYPDE_30778</name>
</gene>
<reference evidence="1 2" key="1">
    <citation type="journal article" date="2013" name="Genome Announc.">
        <title>Genome sequences for three denitrifying bacterial strains isolated from a uranium- and nitrate-contaminated subsurface environment.</title>
        <authorList>
            <person name="Venkatramanan R."/>
            <person name="Prakash O."/>
            <person name="Woyke T."/>
            <person name="Chain P."/>
            <person name="Goodwin L.A."/>
            <person name="Watson D."/>
            <person name="Brooks S."/>
            <person name="Kostka J.E."/>
            <person name="Green S.J."/>
        </authorList>
    </citation>
    <scope>NUCLEOTIDE SEQUENCE [LARGE SCALE GENOMIC DNA]</scope>
    <source>
        <strain evidence="1 2">1NES1</strain>
    </source>
</reference>
<dbReference type="KEGG" id="hdt:HYPDE_30778"/>
<proteinExistence type="predicted"/>
<dbReference type="Pfam" id="PF07310">
    <property type="entry name" value="PAS_5"/>
    <property type="match status" value="1"/>
</dbReference>
<evidence type="ECO:0008006" key="3">
    <source>
        <dbReference type="Google" id="ProtNLM"/>
    </source>
</evidence>
<protein>
    <recommendedName>
        <fullName evidence="3">PAS domain-containing protein</fullName>
    </recommendedName>
</protein>